<dbReference type="SUPFAM" id="SSF53756">
    <property type="entry name" value="UDP-Glycosyltransferase/glycogen phosphorylase"/>
    <property type="match status" value="1"/>
</dbReference>
<dbReference type="RefSeq" id="WP_141371450.1">
    <property type="nucleotide sequence ID" value="NZ_BJLQ01000038.1"/>
</dbReference>
<name>A0A4Y3KRH4_9CELL</name>
<dbReference type="Pfam" id="PF13439">
    <property type="entry name" value="Glyco_transf_4"/>
    <property type="match status" value="1"/>
</dbReference>
<dbReference type="OrthoDB" id="9765330at2"/>
<accession>A0A4Y3KRH4</accession>
<organism evidence="4 5">
    <name type="scientific">Cellulomonas gelida</name>
    <dbReference type="NCBI Taxonomy" id="1712"/>
    <lineage>
        <taxon>Bacteria</taxon>
        <taxon>Bacillati</taxon>
        <taxon>Actinomycetota</taxon>
        <taxon>Actinomycetes</taxon>
        <taxon>Micrococcales</taxon>
        <taxon>Cellulomonadaceae</taxon>
        <taxon>Cellulomonas</taxon>
    </lineage>
</organism>
<gene>
    <name evidence="4" type="ORF">CGE01nite_28010</name>
</gene>
<dbReference type="PANTHER" id="PTHR12526">
    <property type="entry name" value="GLYCOSYLTRANSFERASE"/>
    <property type="match status" value="1"/>
</dbReference>
<dbReference type="InterPro" id="IPR028098">
    <property type="entry name" value="Glyco_trans_4-like_N"/>
</dbReference>
<dbReference type="Pfam" id="PF13692">
    <property type="entry name" value="Glyco_trans_1_4"/>
    <property type="match status" value="1"/>
</dbReference>
<comment type="caution">
    <text evidence="4">The sequence shown here is derived from an EMBL/GenBank/DDBJ whole genome shotgun (WGS) entry which is preliminary data.</text>
</comment>
<dbReference type="GO" id="GO:0016757">
    <property type="term" value="F:glycosyltransferase activity"/>
    <property type="evidence" value="ECO:0007669"/>
    <property type="project" value="UniProtKB-KW"/>
</dbReference>
<reference evidence="4 5" key="1">
    <citation type="submission" date="2019-06" db="EMBL/GenBank/DDBJ databases">
        <title>Whole genome shotgun sequence of Cellulomonas gelida NBRC 3748.</title>
        <authorList>
            <person name="Hosoyama A."/>
            <person name="Uohara A."/>
            <person name="Ohji S."/>
            <person name="Ichikawa N."/>
        </authorList>
    </citation>
    <scope>NUCLEOTIDE SEQUENCE [LARGE SCALE GENOMIC DNA]</scope>
    <source>
        <strain evidence="4 5">NBRC 3748</strain>
    </source>
</reference>
<evidence type="ECO:0000313" key="5">
    <source>
        <dbReference type="Proteomes" id="UP000320461"/>
    </source>
</evidence>
<dbReference type="Gene3D" id="3.40.50.2000">
    <property type="entry name" value="Glycogen Phosphorylase B"/>
    <property type="match status" value="2"/>
</dbReference>
<evidence type="ECO:0000256" key="2">
    <source>
        <dbReference type="ARBA" id="ARBA00022679"/>
    </source>
</evidence>
<sequence>MIVRLGVLSTYPTTQCGIATFSAALVRHLLAAGADVGVVRLVDEPQGAAPLVVHEWVAGDDGGARRAAAALDEFDVALVQHEYGIYGGPDGQDVLDLVARVRVPVVTVLHTVLTRPTPNQHRVLAELVERSAALVTMTATARDRLVAGWGVDPARVTVVPHGAEDNRATAGTGRTTSTRPRTVLTWGLLSQGKGIEWALLALAELRGRAPLPTYRVVGQTHPRVLERDGEAYRDRLTALTEDLGLTGSVQFDGRYLPAADLRAVVRSADVVLLPYDSNEQVTSGVLTEAVAAGKPVISTRFPHAVELLSSGAGILVPQRDPSAMAAALERVLTVDGVADAMAAEARRLTAALLWPAVAAQYLDVAAGVRHVALPAAV</sequence>
<proteinExistence type="predicted"/>
<dbReference type="PANTHER" id="PTHR12526:SF572">
    <property type="entry name" value="BLL5144 PROTEIN"/>
    <property type="match status" value="1"/>
</dbReference>
<dbReference type="EMBL" id="BJLQ01000038">
    <property type="protein sequence ID" value="GEA85550.1"/>
    <property type="molecule type" value="Genomic_DNA"/>
</dbReference>
<evidence type="ECO:0000259" key="3">
    <source>
        <dbReference type="Pfam" id="PF13439"/>
    </source>
</evidence>
<keyword evidence="5" id="KW-1185">Reference proteome</keyword>
<evidence type="ECO:0000313" key="4">
    <source>
        <dbReference type="EMBL" id="GEA85550.1"/>
    </source>
</evidence>
<feature type="domain" description="Glycosyltransferase subfamily 4-like N-terminal" evidence="3">
    <location>
        <begin position="17"/>
        <end position="165"/>
    </location>
</feature>
<protein>
    <submittedName>
        <fullName evidence="4">Glycosyl transferase family 1</fullName>
    </submittedName>
</protein>
<keyword evidence="2 4" id="KW-0808">Transferase</keyword>
<dbReference type="AlphaFoldDB" id="A0A4Y3KRH4"/>
<evidence type="ECO:0000256" key="1">
    <source>
        <dbReference type="ARBA" id="ARBA00022676"/>
    </source>
</evidence>
<dbReference type="Proteomes" id="UP000320461">
    <property type="component" value="Unassembled WGS sequence"/>
</dbReference>
<keyword evidence="1" id="KW-0328">Glycosyltransferase</keyword>